<keyword evidence="2" id="KW-1185">Reference proteome</keyword>
<dbReference type="EMBL" id="LECT01000054">
    <property type="protein sequence ID" value="KLU01427.1"/>
    <property type="molecule type" value="Genomic_DNA"/>
</dbReference>
<protein>
    <submittedName>
        <fullName evidence="1">Uncharacterized protein</fullName>
    </submittedName>
</protein>
<evidence type="ECO:0000313" key="2">
    <source>
        <dbReference type="Proteomes" id="UP000036367"/>
    </source>
</evidence>
<gene>
    <name evidence="1" type="ORF">RISK_006583</name>
</gene>
<proteinExistence type="predicted"/>
<evidence type="ECO:0000313" key="1">
    <source>
        <dbReference type="EMBL" id="KLU01427.1"/>
    </source>
</evidence>
<dbReference type="Proteomes" id="UP000036367">
    <property type="component" value="Unassembled WGS sequence"/>
</dbReference>
<accession>A0A0J1B3U5</accession>
<dbReference type="PATRIC" id="fig|595434.4.peg.6263"/>
<sequence>MESRQLPESICGTSVSMVLDEGEALKGGREQFVSGRQVHPPHTTFGLDDGTTDFQLRRCQ</sequence>
<dbReference type="AlphaFoldDB" id="A0A0J1B3U5"/>
<comment type="caution">
    <text evidence="1">The sequence shown here is derived from an EMBL/GenBank/DDBJ whole genome shotgun (WGS) entry which is preliminary data.</text>
</comment>
<name>A0A0J1B3U5_RHOIS</name>
<reference evidence="1" key="1">
    <citation type="submission" date="2015-05" db="EMBL/GenBank/DDBJ databases">
        <title>Permanent draft genome of Rhodopirellula islandicus K833.</title>
        <authorList>
            <person name="Kizina J."/>
            <person name="Richter M."/>
            <person name="Glockner F.O."/>
            <person name="Harder J."/>
        </authorList>
    </citation>
    <scope>NUCLEOTIDE SEQUENCE [LARGE SCALE GENOMIC DNA]</scope>
    <source>
        <strain evidence="1">K833</strain>
    </source>
</reference>
<organism evidence="1 2">
    <name type="scientific">Rhodopirellula islandica</name>
    <dbReference type="NCBI Taxonomy" id="595434"/>
    <lineage>
        <taxon>Bacteria</taxon>
        <taxon>Pseudomonadati</taxon>
        <taxon>Planctomycetota</taxon>
        <taxon>Planctomycetia</taxon>
        <taxon>Pirellulales</taxon>
        <taxon>Pirellulaceae</taxon>
        <taxon>Rhodopirellula</taxon>
    </lineage>
</organism>
<dbReference type="STRING" id="595434.RISK_006583"/>